<feature type="compositionally biased region" description="Acidic residues" evidence="8">
    <location>
        <begin position="231"/>
        <end position="242"/>
    </location>
</feature>
<comment type="subcellular location">
    <subcellularLocation>
        <location evidence="1">Membrane</location>
        <topology evidence="1">Multi-pass membrane protein</topology>
    </subcellularLocation>
</comment>
<keyword evidence="7 9" id="KW-0472">Membrane</keyword>
<evidence type="ECO:0000313" key="10">
    <source>
        <dbReference type="EMBL" id="WZN67243.1"/>
    </source>
</evidence>
<dbReference type="Pfam" id="PF07690">
    <property type="entry name" value="MFS_1"/>
    <property type="match status" value="1"/>
</dbReference>
<dbReference type="GO" id="GO:0016020">
    <property type="term" value="C:membrane"/>
    <property type="evidence" value="ECO:0007669"/>
    <property type="project" value="UniProtKB-SubCell"/>
</dbReference>
<evidence type="ECO:0000256" key="3">
    <source>
        <dbReference type="ARBA" id="ARBA00007134"/>
    </source>
</evidence>
<keyword evidence="11" id="KW-1185">Reference proteome</keyword>
<dbReference type="AlphaFoldDB" id="A0AAX4PNF9"/>
<evidence type="ECO:0000256" key="5">
    <source>
        <dbReference type="ARBA" id="ARBA00022692"/>
    </source>
</evidence>
<dbReference type="PANTHER" id="PTHR19432:SF35">
    <property type="entry name" value="SOLUTE CARRIER FAMILY 45 MEMBER 3 ISOFORM X1"/>
    <property type="match status" value="1"/>
</dbReference>
<evidence type="ECO:0000256" key="1">
    <source>
        <dbReference type="ARBA" id="ARBA00004141"/>
    </source>
</evidence>
<accession>A0AAX4PNF9</accession>
<evidence type="ECO:0000256" key="2">
    <source>
        <dbReference type="ARBA" id="ARBA00004914"/>
    </source>
</evidence>
<protein>
    <submittedName>
        <fullName evidence="10">Sucrose transport protein</fullName>
    </submittedName>
</protein>
<dbReference type="EMBL" id="CP151519">
    <property type="protein sequence ID" value="WZN67243.1"/>
    <property type="molecule type" value="Genomic_DNA"/>
</dbReference>
<dbReference type="InterPro" id="IPR036259">
    <property type="entry name" value="MFS_trans_sf"/>
</dbReference>
<evidence type="ECO:0000256" key="4">
    <source>
        <dbReference type="ARBA" id="ARBA00022448"/>
    </source>
</evidence>
<feature type="transmembrane region" description="Helical" evidence="9">
    <location>
        <begin position="93"/>
        <end position="112"/>
    </location>
</feature>
<dbReference type="Gene3D" id="1.20.1250.20">
    <property type="entry name" value="MFS general substrate transporter like domains"/>
    <property type="match status" value="1"/>
</dbReference>
<keyword evidence="6 9" id="KW-1133">Transmembrane helix</keyword>
<feature type="transmembrane region" description="Helical" evidence="9">
    <location>
        <begin position="320"/>
        <end position="339"/>
    </location>
</feature>
<dbReference type="GO" id="GO:0008506">
    <property type="term" value="F:sucrose:proton symporter activity"/>
    <property type="evidence" value="ECO:0007669"/>
    <property type="project" value="TreeGrafter"/>
</dbReference>
<evidence type="ECO:0000256" key="6">
    <source>
        <dbReference type="ARBA" id="ARBA00022989"/>
    </source>
</evidence>
<keyword evidence="4" id="KW-0813">Transport</keyword>
<evidence type="ECO:0000313" key="11">
    <source>
        <dbReference type="Proteomes" id="UP001472866"/>
    </source>
</evidence>
<dbReference type="SUPFAM" id="SSF103473">
    <property type="entry name" value="MFS general substrate transporter"/>
    <property type="match status" value="1"/>
</dbReference>
<keyword evidence="5 9" id="KW-0812">Transmembrane</keyword>
<feature type="transmembrane region" description="Helical" evidence="9">
    <location>
        <begin position="351"/>
        <end position="369"/>
    </location>
</feature>
<feature type="transmembrane region" description="Helical" evidence="9">
    <location>
        <begin position="192"/>
        <end position="214"/>
    </location>
</feature>
<comment type="similarity">
    <text evidence="3">Belongs to the glycoside-pentoside-hexuronide (GPH) cation symporter transporter (TC 2.A.2.4) family.</text>
</comment>
<proteinExistence type="inferred from homology"/>
<feature type="region of interest" description="Disordered" evidence="8">
    <location>
        <begin position="220"/>
        <end position="251"/>
    </location>
</feature>
<comment type="pathway">
    <text evidence="2">Glycan biosynthesis; sucrose metabolism.</text>
</comment>
<gene>
    <name evidence="10" type="ORF">HKI87_19g88160</name>
</gene>
<feature type="transmembrane region" description="Helical" evidence="9">
    <location>
        <begin position="118"/>
        <end position="142"/>
    </location>
</feature>
<evidence type="ECO:0000256" key="8">
    <source>
        <dbReference type="SAM" id="MobiDB-lite"/>
    </source>
</evidence>
<dbReference type="Proteomes" id="UP001472866">
    <property type="component" value="Chromosome 19"/>
</dbReference>
<feature type="transmembrane region" description="Helical" evidence="9">
    <location>
        <begin position="271"/>
        <end position="289"/>
    </location>
</feature>
<evidence type="ECO:0000256" key="7">
    <source>
        <dbReference type="ARBA" id="ARBA00023136"/>
    </source>
</evidence>
<name>A0AAX4PNF9_9CHLO</name>
<sequence length="409" mass="43839">MTPEGDGGREDEIHHGHGRGVPSSVILRVALPLISTQFSWAVQSAFATTLFKQLGATQRDLSYLRVPGPVTGLFVQPLSGAFTDYTGFRWRPIIVLACTSLCACGFLVLPLGEKNRSIPLVFLGFCVIDVSFNAADAMVRVLVADITEPRRLPLANSIVSGALGAGQLLGFASGAAGEWLSRALGGRSITSLSFACLTGLCLLVACDLAFLTACRSKAFPKKSSGGRYEALGDDGAPEEAETTELVGRPGREPSRSIGFGVLWRRPWMRRLCVMNFAAWLAWFSFIYFAPDFLGVVVMGGDPHAEPGTPPHDRYDKAQTIYSASQALAAALMLSFSAVVPRLVRRFGLRRMMGASSIALATLLGAASLLRRGDEVPFFHPLRAHRNPLEHDDVAAVHGGLPAELGAREG</sequence>
<reference evidence="10 11" key="1">
    <citation type="submission" date="2024-03" db="EMBL/GenBank/DDBJ databases">
        <title>Complete genome sequence of the green alga Chloropicon roscoffensis RCC1871.</title>
        <authorList>
            <person name="Lemieux C."/>
            <person name="Pombert J.-F."/>
            <person name="Otis C."/>
            <person name="Turmel M."/>
        </authorList>
    </citation>
    <scope>NUCLEOTIDE SEQUENCE [LARGE SCALE GENOMIC DNA]</scope>
    <source>
        <strain evidence="10 11">RCC1871</strain>
    </source>
</reference>
<dbReference type="InterPro" id="IPR011701">
    <property type="entry name" value="MFS"/>
</dbReference>
<feature type="transmembrane region" description="Helical" evidence="9">
    <location>
        <begin position="154"/>
        <end position="172"/>
    </location>
</feature>
<evidence type="ECO:0000256" key="9">
    <source>
        <dbReference type="SAM" id="Phobius"/>
    </source>
</evidence>
<organism evidence="10 11">
    <name type="scientific">Chloropicon roscoffensis</name>
    <dbReference type="NCBI Taxonomy" id="1461544"/>
    <lineage>
        <taxon>Eukaryota</taxon>
        <taxon>Viridiplantae</taxon>
        <taxon>Chlorophyta</taxon>
        <taxon>Chloropicophyceae</taxon>
        <taxon>Chloropicales</taxon>
        <taxon>Chloropicaceae</taxon>
        <taxon>Chloropicon</taxon>
    </lineage>
</organism>
<dbReference type="PANTHER" id="PTHR19432">
    <property type="entry name" value="SUGAR TRANSPORTER"/>
    <property type="match status" value="1"/>
</dbReference>